<protein>
    <submittedName>
        <fullName evidence="1">Uncharacterized protein</fullName>
    </submittedName>
</protein>
<dbReference type="EMBL" id="LAZR01009347">
    <property type="protein sequence ID" value="KKM73163.1"/>
    <property type="molecule type" value="Genomic_DNA"/>
</dbReference>
<reference evidence="1" key="1">
    <citation type="journal article" date="2015" name="Nature">
        <title>Complex archaea that bridge the gap between prokaryotes and eukaryotes.</title>
        <authorList>
            <person name="Spang A."/>
            <person name="Saw J.H."/>
            <person name="Jorgensen S.L."/>
            <person name="Zaremba-Niedzwiedzka K."/>
            <person name="Martijn J."/>
            <person name="Lind A.E."/>
            <person name="van Eijk R."/>
            <person name="Schleper C."/>
            <person name="Guy L."/>
            <person name="Ettema T.J."/>
        </authorList>
    </citation>
    <scope>NUCLEOTIDE SEQUENCE</scope>
</reference>
<accession>A0A0F9JTY6</accession>
<sequence>MIIIDKSYITLKIKNCKNLIENATSDDQIEIYEGYLLFWRKKLTPIVKKIDSKNDEIYDDRDYATEFEIENPLRKAYYKRDGKLIKTKRFKEYLKSNKF</sequence>
<comment type="caution">
    <text evidence="1">The sequence shown here is derived from an EMBL/GenBank/DDBJ whole genome shotgun (WGS) entry which is preliminary data.</text>
</comment>
<proteinExistence type="predicted"/>
<name>A0A0F9JTY6_9ZZZZ</name>
<organism evidence="1">
    <name type="scientific">marine sediment metagenome</name>
    <dbReference type="NCBI Taxonomy" id="412755"/>
    <lineage>
        <taxon>unclassified sequences</taxon>
        <taxon>metagenomes</taxon>
        <taxon>ecological metagenomes</taxon>
    </lineage>
</organism>
<gene>
    <name evidence="1" type="ORF">LCGC14_1413260</name>
</gene>
<dbReference type="AlphaFoldDB" id="A0A0F9JTY6"/>
<evidence type="ECO:0000313" key="1">
    <source>
        <dbReference type="EMBL" id="KKM73163.1"/>
    </source>
</evidence>